<name>A0ABX6T1P1_9SPHN</name>
<dbReference type="Proteomes" id="UP000516134">
    <property type="component" value="Chromosome"/>
</dbReference>
<sequence length="76" mass="8354">MTNKQIIVALSVALIAAPAAAKGEPKSGKEATTAVDQKKYCISYDNVVGSRVTRTQCLTKDEWKKQRVDVDKMLNQ</sequence>
<organism evidence="2 3">
    <name type="scientific">Sphingomonas daechungensis</name>
    <dbReference type="NCBI Taxonomy" id="1176646"/>
    <lineage>
        <taxon>Bacteria</taxon>
        <taxon>Pseudomonadati</taxon>
        <taxon>Pseudomonadota</taxon>
        <taxon>Alphaproteobacteria</taxon>
        <taxon>Sphingomonadales</taxon>
        <taxon>Sphingomonadaceae</taxon>
        <taxon>Sphingomonas</taxon>
    </lineage>
</organism>
<feature type="signal peptide" evidence="1">
    <location>
        <begin position="1"/>
        <end position="21"/>
    </location>
</feature>
<dbReference type="EMBL" id="CP060780">
    <property type="protein sequence ID" value="QNP43625.1"/>
    <property type="molecule type" value="Genomic_DNA"/>
</dbReference>
<reference evidence="2 3" key="1">
    <citation type="submission" date="2020-08" db="EMBL/GenBank/DDBJ databases">
        <title>Genome sequence of Sphingomonas daechungensis KACC 18115T.</title>
        <authorList>
            <person name="Hyun D.-W."/>
            <person name="Bae J.-W."/>
        </authorList>
    </citation>
    <scope>NUCLEOTIDE SEQUENCE [LARGE SCALE GENOMIC DNA]</scope>
    <source>
        <strain evidence="2 3">KACC 18115</strain>
    </source>
</reference>
<dbReference type="RefSeq" id="WP_187715050.1">
    <property type="nucleotide sequence ID" value="NZ_BAABJC010000001.1"/>
</dbReference>
<protein>
    <submittedName>
        <fullName evidence="2">Uncharacterized protein</fullName>
    </submittedName>
</protein>
<keyword evidence="3" id="KW-1185">Reference proteome</keyword>
<gene>
    <name evidence="2" type="ORF">H9L15_02575</name>
</gene>
<evidence type="ECO:0000256" key="1">
    <source>
        <dbReference type="SAM" id="SignalP"/>
    </source>
</evidence>
<accession>A0ABX6T1P1</accession>
<feature type="chain" id="PRO_5047270214" evidence="1">
    <location>
        <begin position="22"/>
        <end position="76"/>
    </location>
</feature>
<evidence type="ECO:0000313" key="2">
    <source>
        <dbReference type="EMBL" id="QNP43625.1"/>
    </source>
</evidence>
<proteinExistence type="predicted"/>
<evidence type="ECO:0000313" key="3">
    <source>
        <dbReference type="Proteomes" id="UP000516134"/>
    </source>
</evidence>
<keyword evidence="1" id="KW-0732">Signal</keyword>